<keyword evidence="2" id="KW-0456">Lyase</keyword>
<dbReference type="Proteomes" id="UP000244855">
    <property type="component" value="Unassembled WGS sequence"/>
</dbReference>
<gene>
    <name evidence="4" type="ORF">DM02DRAFT_566201</name>
</gene>
<reference evidence="4 5" key="1">
    <citation type="journal article" date="2018" name="Sci. Rep.">
        <title>Comparative genomics provides insights into the lifestyle and reveals functional heterogeneity of dark septate endophytic fungi.</title>
        <authorList>
            <person name="Knapp D.G."/>
            <person name="Nemeth J.B."/>
            <person name="Barry K."/>
            <person name="Hainaut M."/>
            <person name="Henrissat B."/>
            <person name="Johnson J."/>
            <person name="Kuo A."/>
            <person name="Lim J.H.P."/>
            <person name="Lipzen A."/>
            <person name="Nolan M."/>
            <person name="Ohm R.A."/>
            <person name="Tamas L."/>
            <person name="Grigoriev I.V."/>
            <person name="Spatafora J.W."/>
            <person name="Nagy L.G."/>
            <person name="Kovacs G.M."/>
        </authorList>
    </citation>
    <scope>NUCLEOTIDE SEQUENCE [LARGE SCALE GENOMIC DNA]</scope>
    <source>
        <strain evidence="4 5">DSE2036</strain>
    </source>
</reference>
<protein>
    <submittedName>
        <fullName evidence="4">Dihydroxy-acid and 6-phosphogluconate dehydratase</fullName>
    </submittedName>
</protein>
<sequence>MLYAPAGVLLTINMKTLPYVGIASVWWELEGNGWKYVLLDLGKTIKKECGKLDMLAWQYNTVGVSDAVTMGNEGMRFSLPSRDLIADSLETVTFAQHHDACIAIPGCDKNMPGVTMAFTRHNRPSLMVYGGTIQAGYSQSLQRPINITTCYEMHGAYLYGKLQDYAKDKSREWDDDAVLYDVV</sequence>
<dbReference type="STRING" id="97972.A0A2V1DJX3"/>
<dbReference type="AlphaFoldDB" id="A0A2V1DJX3"/>
<evidence type="ECO:0000259" key="3">
    <source>
        <dbReference type="Pfam" id="PF00920"/>
    </source>
</evidence>
<dbReference type="Pfam" id="PF00920">
    <property type="entry name" value="ILVD_EDD_N"/>
    <property type="match status" value="1"/>
</dbReference>
<comment type="similarity">
    <text evidence="1">Belongs to the IlvD/Edd family.</text>
</comment>
<feature type="domain" description="Dihydroxy-acid/6-phosphogluconate dehydratase N-terminal" evidence="3">
    <location>
        <begin position="18"/>
        <end position="165"/>
    </location>
</feature>
<evidence type="ECO:0000256" key="1">
    <source>
        <dbReference type="ARBA" id="ARBA00006486"/>
    </source>
</evidence>
<dbReference type="SUPFAM" id="SSF143975">
    <property type="entry name" value="IlvD/EDD N-terminal domain-like"/>
    <property type="match status" value="1"/>
</dbReference>
<keyword evidence="5" id="KW-1185">Reference proteome</keyword>
<dbReference type="GO" id="GO:0009082">
    <property type="term" value="P:branched-chain amino acid biosynthetic process"/>
    <property type="evidence" value="ECO:0007669"/>
    <property type="project" value="TreeGrafter"/>
</dbReference>
<evidence type="ECO:0000256" key="2">
    <source>
        <dbReference type="ARBA" id="ARBA00023239"/>
    </source>
</evidence>
<dbReference type="GO" id="GO:0005739">
    <property type="term" value="C:mitochondrion"/>
    <property type="evidence" value="ECO:0007669"/>
    <property type="project" value="TreeGrafter"/>
</dbReference>
<dbReference type="GO" id="GO:0004160">
    <property type="term" value="F:dihydroxy-acid dehydratase activity"/>
    <property type="evidence" value="ECO:0007669"/>
    <property type="project" value="TreeGrafter"/>
</dbReference>
<dbReference type="PANTHER" id="PTHR21000:SF13">
    <property type="entry name" value="DIHYDROXY-ACID DEHYDRATASE"/>
    <property type="match status" value="1"/>
</dbReference>
<accession>A0A2V1DJX3</accession>
<dbReference type="EMBL" id="KZ805412">
    <property type="protein sequence ID" value="PVH98496.1"/>
    <property type="molecule type" value="Genomic_DNA"/>
</dbReference>
<proteinExistence type="inferred from homology"/>
<dbReference type="InterPro" id="IPR050165">
    <property type="entry name" value="DHAD_IlvD/Edd"/>
</dbReference>
<dbReference type="InterPro" id="IPR020558">
    <property type="entry name" value="DiOHA_6PGluconate_deHydtase_CS"/>
</dbReference>
<dbReference type="InterPro" id="IPR000581">
    <property type="entry name" value="ILV_EDD_N"/>
</dbReference>
<evidence type="ECO:0000313" key="5">
    <source>
        <dbReference type="Proteomes" id="UP000244855"/>
    </source>
</evidence>
<organism evidence="4 5">
    <name type="scientific">Periconia macrospinosa</name>
    <dbReference type="NCBI Taxonomy" id="97972"/>
    <lineage>
        <taxon>Eukaryota</taxon>
        <taxon>Fungi</taxon>
        <taxon>Dikarya</taxon>
        <taxon>Ascomycota</taxon>
        <taxon>Pezizomycotina</taxon>
        <taxon>Dothideomycetes</taxon>
        <taxon>Pleosporomycetidae</taxon>
        <taxon>Pleosporales</taxon>
        <taxon>Massarineae</taxon>
        <taxon>Periconiaceae</taxon>
        <taxon>Periconia</taxon>
    </lineage>
</organism>
<name>A0A2V1DJX3_9PLEO</name>
<dbReference type="PROSITE" id="PS00886">
    <property type="entry name" value="ILVD_EDD_1"/>
    <property type="match status" value="1"/>
</dbReference>
<dbReference type="PANTHER" id="PTHR21000">
    <property type="entry name" value="DIHYDROXY-ACID DEHYDRATASE DAD"/>
    <property type="match status" value="1"/>
</dbReference>
<dbReference type="OrthoDB" id="3851628at2759"/>
<evidence type="ECO:0000313" key="4">
    <source>
        <dbReference type="EMBL" id="PVH98496.1"/>
    </source>
</evidence>
<dbReference type="InterPro" id="IPR037237">
    <property type="entry name" value="IlvD/EDD_N"/>
</dbReference>